<evidence type="ECO:0000313" key="3">
    <source>
        <dbReference type="Proteomes" id="UP000256845"/>
    </source>
</evidence>
<dbReference type="EMBL" id="QRDW01000023">
    <property type="protein sequence ID" value="RED43370.1"/>
    <property type="molecule type" value="Genomic_DNA"/>
</dbReference>
<gene>
    <name evidence="2" type="ORF">DFP90_12313</name>
</gene>
<sequence length="443" mass="49301">MTVAVFLGPSLPENEARSILDVNYLPPVSQGDVYRAVSEGAKVVAVIDGYFERIPAVWHKEILWAMKQGVHVYGASSMGALRAAELAPFGMKGVGEIFHAFAEGRLFDDDEVTIAHGPKELGYPATSDAMVNIRATLDRAVDAAIVTPKIRDLLIERAKGTYYPLRNYEDLLDFLETHDADAAAALACWLPEGRIDAKKADAKALLQEVRNALEQGLSPFEAGYHFEHTDAWEQASKKAGRQIAAAIPEELPMDVILEELRLDGAAYAKTMGVALSRSLALREAERQGATIDRERFRSVLNNFFVQRGRKTPEAIAEWMREQDVDSTKLTELIQRELKVGLVETLFRDDIIAQIPDSLRVGGIYGAVVRRAMEKRQWLQVNGYENVRVESCGVDEGTLLGWHFGGRHQMDIPGDLDGYAQSIGLGNRFDFLQALARDYLFEHR</sequence>
<proteinExistence type="predicted"/>
<reference evidence="2 3" key="1">
    <citation type="submission" date="2018-07" db="EMBL/GenBank/DDBJ databases">
        <title>Genomic Encyclopedia of Type Strains, Phase III (KMG-III): the genomes of soil and plant-associated and newly described type strains.</title>
        <authorList>
            <person name="Whitman W."/>
        </authorList>
    </citation>
    <scope>NUCLEOTIDE SEQUENCE [LARGE SCALE GENOMIC DNA]</scope>
    <source>
        <strain evidence="2 3">CECT 8488</strain>
    </source>
</reference>
<accession>A0A3D9H1J3</accession>
<organism evidence="2 3">
    <name type="scientific">Aestuariispira insulae</name>
    <dbReference type="NCBI Taxonomy" id="1461337"/>
    <lineage>
        <taxon>Bacteria</taxon>
        <taxon>Pseudomonadati</taxon>
        <taxon>Pseudomonadota</taxon>
        <taxon>Alphaproteobacteria</taxon>
        <taxon>Rhodospirillales</taxon>
        <taxon>Kiloniellaceae</taxon>
        <taxon>Aestuariispira</taxon>
    </lineage>
</organism>
<protein>
    <recommendedName>
        <fullName evidence="1">TfuA-like core domain-containing protein</fullName>
    </recommendedName>
</protein>
<evidence type="ECO:0000259" key="1">
    <source>
        <dbReference type="Pfam" id="PF07812"/>
    </source>
</evidence>
<evidence type="ECO:0000313" key="2">
    <source>
        <dbReference type="EMBL" id="RED43370.1"/>
    </source>
</evidence>
<keyword evidence="3" id="KW-1185">Reference proteome</keyword>
<dbReference type="AlphaFoldDB" id="A0A3D9H1J3"/>
<dbReference type="OrthoDB" id="118811at2"/>
<comment type="caution">
    <text evidence="2">The sequence shown here is derived from an EMBL/GenBank/DDBJ whole genome shotgun (WGS) entry which is preliminary data.</text>
</comment>
<dbReference type="RefSeq" id="WP_115939660.1">
    <property type="nucleotide sequence ID" value="NZ_QRDW01000023.1"/>
</dbReference>
<feature type="domain" description="TfuA-like core" evidence="1">
    <location>
        <begin position="48"/>
        <end position="166"/>
    </location>
</feature>
<dbReference type="InterPro" id="IPR012924">
    <property type="entry name" value="TfuA_core"/>
</dbReference>
<dbReference type="Proteomes" id="UP000256845">
    <property type="component" value="Unassembled WGS sequence"/>
</dbReference>
<dbReference type="Pfam" id="PF07812">
    <property type="entry name" value="TfuA"/>
    <property type="match status" value="1"/>
</dbReference>
<name>A0A3D9H1J3_9PROT</name>